<protein>
    <submittedName>
        <fullName evidence="2">Putative sirq protein</fullName>
    </submittedName>
</protein>
<dbReference type="OMA" id="ESHWPEP"/>
<feature type="domain" description="PRISE-like Rossmann-fold" evidence="1">
    <location>
        <begin position="8"/>
        <end position="105"/>
    </location>
</feature>
<reference evidence="2" key="1">
    <citation type="submission" date="2016-03" db="EMBL/GenBank/DDBJ databases">
        <title>Draft genome sequence of Rosellinia necatrix.</title>
        <authorList>
            <person name="Kanematsu S."/>
        </authorList>
    </citation>
    <scope>NUCLEOTIDE SEQUENCE [LARGE SCALE GENOMIC DNA]</scope>
    <source>
        <strain evidence="2">W97</strain>
    </source>
</reference>
<dbReference type="InterPro" id="IPR055222">
    <property type="entry name" value="PRISE-like_Rossmann-fold"/>
</dbReference>
<dbReference type="EMBL" id="DF977497">
    <property type="protein sequence ID" value="GAW26860.1"/>
    <property type="molecule type" value="Genomic_DNA"/>
</dbReference>
<name>A0A1S8AAX8_ROSNE</name>
<sequence>MEGAPRHAIVFGASGLIGWAVVDQLLRSYPEAGAFSKITAVTNRRVQFAESHWPEPGANRPELHLVSGIDLRRGGGGALARSLDRAVEDIHTVTHVFYLGTSETDGMRKVWGVKQAYISFHRGRR</sequence>
<dbReference type="STRING" id="77044.A0A1S8AAX8"/>
<evidence type="ECO:0000259" key="1">
    <source>
        <dbReference type="Pfam" id="PF22917"/>
    </source>
</evidence>
<dbReference type="Proteomes" id="UP000054516">
    <property type="component" value="Unassembled WGS sequence"/>
</dbReference>
<dbReference type="SUPFAM" id="SSF51735">
    <property type="entry name" value="NAD(P)-binding Rossmann-fold domains"/>
    <property type="match status" value="1"/>
</dbReference>
<dbReference type="Gene3D" id="3.40.50.720">
    <property type="entry name" value="NAD(P)-binding Rossmann-like Domain"/>
    <property type="match status" value="1"/>
</dbReference>
<dbReference type="Pfam" id="PF22917">
    <property type="entry name" value="PRISE"/>
    <property type="match status" value="1"/>
</dbReference>
<proteinExistence type="predicted"/>
<accession>A0A1S8AAX8</accession>
<dbReference type="AlphaFoldDB" id="A0A1S8AAX8"/>
<dbReference type="InterPro" id="IPR036291">
    <property type="entry name" value="NAD(P)-bd_dom_sf"/>
</dbReference>
<organism evidence="2">
    <name type="scientific">Rosellinia necatrix</name>
    <name type="common">White root-rot fungus</name>
    <dbReference type="NCBI Taxonomy" id="77044"/>
    <lineage>
        <taxon>Eukaryota</taxon>
        <taxon>Fungi</taxon>
        <taxon>Dikarya</taxon>
        <taxon>Ascomycota</taxon>
        <taxon>Pezizomycotina</taxon>
        <taxon>Sordariomycetes</taxon>
        <taxon>Xylariomycetidae</taxon>
        <taxon>Xylariales</taxon>
        <taxon>Xylariaceae</taxon>
        <taxon>Rosellinia</taxon>
    </lineage>
</organism>
<gene>
    <name evidence="2" type="ORF">SAMD00023353_5200660</name>
</gene>
<evidence type="ECO:0000313" key="2">
    <source>
        <dbReference type="EMBL" id="GAW26860.1"/>
    </source>
</evidence>
<keyword evidence="3" id="KW-1185">Reference proteome</keyword>
<evidence type="ECO:0000313" key="3">
    <source>
        <dbReference type="Proteomes" id="UP000054516"/>
    </source>
</evidence>
<dbReference type="OrthoDB" id="1731983at2759"/>